<evidence type="ECO:0000256" key="3">
    <source>
        <dbReference type="ARBA" id="ARBA00023163"/>
    </source>
</evidence>
<dbReference type="PRINTS" id="PR00778">
    <property type="entry name" value="HTHARSR"/>
</dbReference>
<dbReference type="Pfam" id="PF01022">
    <property type="entry name" value="HTH_5"/>
    <property type="match status" value="1"/>
</dbReference>
<keyword evidence="1" id="KW-0805">Transcription regulation</keyword>
<dbReference type="CDD" id="cd00090">
    <property type="entry name" value="HTH_ARSR"/>
    <property type="match status" value="1"/>
</dbReference>
<sequence>MVGQEQFEPMMDVLRALAEPTRLRLVWALSTREHSVSELAELVGAHVAAVSQHLAKLRDAGLVASRRDGTRIFYRAATPHLVDLLNQLVVVGGHVSGELDLPRPGAPAPTAAATAATRNAAASRSRPAGSRARTAET</sequence>
<accession>E9LIQ2</accession>
<evidence type="ECO:0000256" key="2">
    <source>
        <dbReference type="ARBA" id="ARBA00023125"/>
    </source>
</evidence>
<dbReference type="SUPFAM" id="SSF46785">
    <property type="entry name" value="Winged helix' DNA-binding domain"/>
    <property type="match status" value="1"/>
</dbReference>
<name>E9LIQ2_9ACTN</name>
<keyword evidence="2" id="KW-0238">DNA-binding</keyword>
<dbReference type="SMART" id="SM00418">
    <property type="entry name" value="HTH_ARSR"/>
    <property type="match status" value="1"/>
</dbReference>
<dbReference type="NCBIfam" id="NF033788">
    <property type="entry name" value="HTH_metalloreg"/>
    <property type="match status" value="1"/>
</dbReference>
<proteinExistence type="predicted"/>
<evidence type="ECO:0000313" key="6">
    <source>
        <dbReference type="EMBL" id="ADU86009.1"/>
    </source>
</evidence>
<dbReference type="Gene3D" id="1.10.10.10">
    <property type="entry name" value="Winged helix-like DNA-binding domain superfamily/Winged helix DNA-binding domain"/>
    <property type="match status" value="1"/>
</dbReference>
<evidence type="ECO:0000256" key="4">
    <source>
        <dbReference type="SAM" id="MobiDB-lite"/>
    </source>
</evidence>
<dbReference type="InterPro" id="IPR011991">
    <property type="entry name" value="ArsR-like_HTH"/>
</dbReference>
<gene>
    <name evidence="6" type="primary">tiaR2</name>
</gene>
<organism evidence="6">
    <name type="scientific">Dactylosporangium aurantiacum subsp. hamdenensis</name>
    <dbReference type="NCBI Taxonomy" id="703577"/>
    <lineage>
        <taxon>Bacteria</taxon>
        <taxon>Bacillati</taxon>
        <taxon>Actinomycetota</taxon>
        <taxon>Actinomycetes</taxon>
        <taxon>Micromonosporales</taxon>
        <taxon>Micromonosporaceae</taxon>
        <taxon>Dactylosporangium</taxon>
    </lineage>
</organism>
<dbReference type="AlphaFoldDB" id="E9LIQ2"/>
<dbReference type="EMBL" id="HQ011923">
    <property type="protein sequence ID" value="ADU86009.1"/>
    <property type="molecule type" value="Genomic_DNA"/>
</dbReference>
<dbReference type="GO" id="GO:0003677">
    <property type="term" value="F:DNA binding"/>
    <property type="evidence" value="ECO:0007669"/>
    <property type="project" value="UniProtKB-KW"/>
</dbReference>
<evidence type="ECO:0000256" key="1">
    <source>
        <dbReference type="ARBA" id="ARBA00023015"/>
    </source>
</evidence>
<protein>
    <submittedName>
        <fullName evidence="6">Putative ArsR family transcriptional regulator</fullName>
    </submittedName>
</protein>
<feature type="domain" description="HTH arsR-type" evidence="5">
    <location>
        <begin position="2"/>
        <end position="96"/>
    </location>
</feature>
<dbReference type="InterPro" id="IPR036388">
    <property type="entry name" value="WH-like_DNA-bd_sf"/>
</dbReference>
<dbReference type="InterPro" id="IPR036390">
    <property type="entry name" value="WH_DNA-bd_sf"/>
</dbReference>
<dbReference type="InterPro" id="IPR051011">
    <property type="entry name" value="Metal_resp_trans_reg"/>
</dbReference>
<dbReference type="GO" id="GO:0003700">
    <property type="term" value="F:DNA-binding transcription factor activity"/>
    <property type="evidence" value="ECO:0007669"/>
    <property type="project" value="InterPro"/>
</dbReference>
<dbReference type="PANTHER" id="PTHR43132">
    <property type="entry name" value="ARSENICAL RESISTANCE OPERON REPRESSOR ARSR-RELATED"/>
    <property type="match status" value="1"/>
</dbReference>
<dbReference type="PANTHER" id="PTHR43132:SF8">
    <property type="entry name" value="HTH-TYPE TRANSCRIPTIONAL REGULATOR KMTR"/>
    <property type="match status" value="1"/>
</dbReference>
<feature type="region of interest" description="Disordered" evidence="4">
    <location>
        <begin position="99"/>
        <end position="137"/>
    </location>
</feature>
<evidence type="ECO:0000259" key="5">
    <source>
        <dbReference type="PROSITE" id="PS50987"/>
    </source>
</evidence>
<feature type="compositionally biased region" description="Low complexity" evidence="4">
    <location>
        <begin position="108"/>
        <end position="137"/>
    </location>
</feature>
<reference evidence="6" key="1">
    <citation type="journal article" date="2011" name="J. Am. Chem. Soc.">
        <title>Characterization of tiacumicin B biosynthetic gene cluster affording diversified tiacumicin analogues and revealing a tailoring dihalogenase.</title>
        <authorList>
            <person name="Xiao Y."/>
            <person name="Li S."/>
            <person name="Niu S."/>
            <person name="Ma L."/>
            <person name="Zhang G."/>
            <person name="Zhang H."/>
            <person name="Zhang G."/>
            <person name="Ju J."/>
            <person name="Zhang C."/>
        </authorList>
    </citation>
    <scope>NUCLEOTIDE SEQUENCE</scope>
    <source>
        <strain evidence="6">NRRL 18085</strain>
    </source>
</reference>
<dbReference type="PROSITE" id="PS50987">
    <property type="entry name" value="HTH_ARSR_2"/>
    <property type="match status" value="1"/>
</dbReference>
<dbReference type="InterPro" id="IPR001845">
    <property type="entry name" value="HTH_ArsR_DNA-bd_dom"/>
</dbReference>
<keyword evidence="3" id="KW-0804">Transcription</keyword>